<organism evidence="2 3">
    <name type="scientific">Camelina sativa</name>
    <name type="common">False flax</name>
    <name type="synonym">Myagrum sativum</name>
    <dbReference type="NCBI Taxonomy" id="90675"/>
    <lineage>
        <taxon>Eukaryota</taxon>
        <taxon>Viridiplantae</taxon>
        <taxon>Streptophyta</taxon>
        <taxon>Embryophyta</taxon>
        <taxon>Tracheophyta</taxon>
        <taxon>Spermatophyta</taxon>
        <taxon>Magnoliopsida</taxon>
        <taxon>eudicotyledons</taxon>
        <taxon>Gunneridae</taxon>
        <taxon>Pentapetalae</taxon>
        <taxon>rosids</taxon>
        <taxon>malvids</taxon>
        <taxon>Brassicales</taxon>
        <taxon>Brassicaceae</taxon>
        <taxon>Camelineae</taxon>
        <taxon>Camelina</taxon>
    </lineage>
</organism>
<dbReference type="InterPro" id="IPR013187">
    <property type="entry name" value="F-box-assoc_dom_typ3"/>
</dbReference>
<dbReference type="SUPFAM" id="SSF81383">
    <property type="entry name" value="F-box domain"/>
    <property type="match status" value="1"/>
</dbReference>
<gene>
    <name evidence="3" type="primary">LOC104715334</name>
</gene>
<dbReference type="Proteomes" id="UP000694864">
    <property type="component" value="Chromosome 9"/>
</dbReference>
<dbReference type="NCBIfam" id="TIGR01640">
    <property type="entry name" value="F_box_assoc_1"/>
    <property type="match status" value="1"/>
</dbReference>
<dbReference type="InterPro" id="IPR017451">
    <property type="entry name" value="F-box-assoc_interact_dom"/>
</dbReference>
<dbReference type="InterPro" id="IPR036047">
    <property type="entry name" value="F-box-like_dom_sf"/>
</dbReference>
<proteinExistence type="predicted"/>
<accession>A0ABM0TTC3</accession>
<dbReference type="GeneID" id="104715334"/>
<evidence type="ECO:0000313" key="3">
    <source>
        <dbReference type="RefSeq" id="XP_010431050.2"/>
    </source>
</evidence>
<feature type="domain" description="F-box associated beta-propeller type 3" evidence="1">
    <location>
        <begin position="79"/>
        <end position="371"/>
    </location>
</feature>
<evidence type="ECO:0000259" key="1">
    <source>
        <dbReference type="Pfam" id="PF08268"/>
    </source>
</evidence>
<dbReference type="PANTHER" id="PTHR31111:SF138">
    <property type="entry name" value="F-BOX ASSOCIATED DOMAIN-CONTAINING PROTEIN"/>
    <property type="match status" value="1"/>
</dbReference>
<dbReference type="PANTHER" id="PTHR31111">
    <property type="entry name" value="BNAA05G37150D PROTEIN-RELATED"/>
    <property type="match status" value="1"/>
</dbReference>
<reference evidence="2" key="1">
    <citation type="journal article" date="2014" name="Nat. Commun.">
        <title>The emerging biofuel crop Camelina sativa retains a highly undifferentiated hexaploid genome structure.</title>
        <authorList>
            <person name="Kagale S."/>
            <person name="Koh C."/>
            <person name="Nixon J."/>
            <person name="Bollina V."/>
            <person name="Clarke W.E."/>
            <person name="Tuteja R."/>
            <person name="Spillane C."/>
            <person name="Robinson S.J."/>
            <person name="Links M.G."/>
            <person name="Clarke C."/>
            <person name="Higgins E.E."/>
            <person name="Huebert T."/>
            <person name="Sharpe A.G."/>
            <person name="Parkin I.A."/>
        </authorList>
    </citation>
    <scope>NUCLEOTIDE SEQUENCE [LARGE SCALE GENOMIC DNA]</scope>
    <source>
        <strain evidence="2">cv. DH55</strain>
    </source>
</reference>
<sequence length="393" mass="43865">MMGEQEDPEKTGKKITAIKDFSSSSKGTSIPMDLISEVLVRLPAKSVGKSRCVSKLCSSATTLPCFIKSFAARSKSPCLVILSRENDKLLVLSLLENKSSKEKNPLVVADSYSMTYPQFGVFKSGESVNGLICLNISGQSQIWNPTTRRFSSLPIPNCRWLFSFNFLGYDPIDGTYKVLSVPACHFPKCNNHQPRALTLGGGAQESWRVIQGTPEHFPCGSGRCIDGVVYYVASPINDRLSQFLVSFHVRSEKLSVIKVPWSSYSYCFLIVYEGKLVSVSSKSDDITMWILEDAEKEEWSCKHLCLPFTRNDPISKPRLHLRGVNDAGEFIYVPSALENPFRILYFDPKANSFRTVVVEGVADDQFRRRNGLGDGPLSTISTYANHMENFLSF</sequence>
<keyword evidence="2" id="KW-1185">Reference proteome</keyword>
<name>A0ABM0TTC3_CAMSA</name>
<protein>
    <submittedName>
        <fullName evidence="3">F-box protein At1g50870</fullName>
    </submittedName>
</protein>
<dbReference type="Pfam" id="PF08268">
    <property type="entry name" value="FBA_3"/>
    <property type="match status" value="1"/>
</dbReference>
<evidence type="ECO:0000313" key="2">
    <source>
        <dbReference type="Proteomes" id="UP000694864"/>
    </source>
</evidence>
<reference evidence="3" key="2">
    <citation type="submission" date="2025-08" db="UniProtKB">
        <authorList>
            <consortium name="RefSeq"/>
        </authorList>
    </citation>
    <scope>IDENTIFICATION</scope>
    <source>
        <tissue evidence="3">Leaf</tissue>
    </source>
</reference>
<dbReference type="RefSeq" id="XP_010431050.2">
    <property type="nucleotide sequence ID" value="XM_010432748.2"/>
</dbReference>